<dbReference type="Proteomes" id="UP000460718">
    <property type="component" value="Unassembled WGS sequence"/>
</dbReference>
<evidence type="ECO:0000313" key="14">
    <source>
        <dbReference type="Proteomes" id="UP000437068"/>
    </source>
</evidence>
<evidence type="ECO:0000313" key="21">
    <source>
        <dbReference type="Proteomes" id="UP000488956"/>
    </source>
</evidence>
<dbReference type="Proteomes" id="UP000440732">
    <property type="component" value="Unassembled WGS sequence"/>
</dbReference>
<feature type="compositionally biased region" description="Basic and acidic residues" evidence="1">
    <location>
        <begin position="1"/>
        <end position="17"/>
    </location>
</feature>
<evidence type="ECO:0000313" key="13">
    <source>
        <dbReference type="Proteomes" id="UP000433483"/>
    </source>
</evidence>
<evidence type="ECO:0000313" key="8">
    <source>
        <dbReference type="EMBL" id="KAE9220184.1"/>
    </source>
</evidence>
<evidence type="ECO:0000313" key="6">
    <source>
        <dbReference type="EMBL" id="KAE9122887.1"/>
    </source>
</evidence>
<comment type="caution">
    <text evidence="2">The sequence shown here is derived from an EMBL/GenBank/DDBJ whole genome shotgun (WGS) entry which is preliminary data.</text>
</comment>
<feature type="compositionally biased region" description="Low complexity" evidence="1">
    <location>
        <begin position="91"/>
        <end position="106"/>
    </location>
</feature>
<evidence type="ECO:0000313" key="4">
    <source>
        <dbReference type="EMBL" id="KAE9101546.1"/>
    </source>
</evidence>
<dbReference type="EMBL" id="QXFW01000786">
    <property type="protein sequence ID" value="KAE9003068.1"/>
    <property type="molecule type" value="Genomic_DNA"/>
</dbReference>
<dbReference type="Proteomes" id="UP000441208">
    <property type="component" value="Unassembled WGS sequence"/>
</dbReference>
<evidence type="ECO:0000313" key="9">
    <source>
        <dbReference type="EMBL" id="KAE9223947.1"/>
    </source>
</evidence>
<keyword evidence="13" id="KW-1185">Reference proteome</keyword>
<dbReference type="Proteomes" id="UP000488956">
    <property type="component" value="Unassembled WGS sequence"/>
</dbReference>
<gene>
    <name evidence="10" type="ORF">PF001_g15456</name>
    <name evidence="9" type="ORF">PF002_g14836</name>
    <name evidence="8" type="ORF">PF004_g13406</name>
    <name evidence="7" type="ORF">PF005_g15964</name>
    <name evidence="6" type="ORF">PF006_g17554</name>
    <name evidence="5" type="ORF">PF007_g14076</name>
    <name evidence="11" type="ORF">PF008_g14420</name>
    <name evidence="2" type="ORF">PF009_g15373</name>
    <name evidence="4" type="ORF">PF010_g14413</name>
    <name evidence="3" type="ORF">PF011_g13051</name>
</gene>
<feature type="region of interest" description="Disordered" evidence="1">
    <location>
        <begin position="1"/>
        <end position="220"/>
    </location>
</feature>
<evidence type="ECO:0000313" key="17">
    <source>
        <dbReference type="Proteomes" id="UP000441208"/>
    </source>
</evidence>
<evidence type="ECO:0000313" key="20">
    <source>
        <dbReference type="Proteomes" id="UP000486351"/>
    </source>
</evidence>
<dbReference type="EMBL" id="QXGB01001016">
    <property type="protein sequence ID" value="KAE9198889.1"/>
    <property type="molecule type" value="Genomic_DNA"/>
</dbReference>
<evidence type="ECO:0000313" key="15">
    <source>
        <dbReference type="Proteomes" id="UP000440367"/>
    </source>
</evidence>
<dbReference type="OrthoDB" id="97268at2759"/>
<accession>A0A6A3EQ68</accession>
<evidence type="ECO:0000313" key="18">
    <source>
        <dbReference type="Proteomes" id="UP000460718"/>
    </source>
</evidence>
<organism evidence="2 12">
    <name type="scientific">Phytophthora fragariae</name>
    <dbReference type="NCBI Taxonomy" id="53985"/>
    <lineage>
        <taxon>Eukaryota</taxon>
        <taxon>Sar</taxon>
        <taxon>Stramenopiles</taxon>
        <taxon>Oomycota</taxon>
        <taxon>Peronosporomycetes</taxon>
        <taxon>Peronosporales</taxon>
        <taxon>Peronosporaceae</taxon>
        <taxon>Phytophthora</taxon>
    </lineage>
</organism>
<reference evidence="12 13" key="1">
    <citation type="submission" date="2018-08" db="EMBL/GenBank/DDBJ databases">
        <title>Genomic investigation of the strawberry pathogen Phytophthora fragariae indicates pathogenicity is determined by transcriptional variation in three key races.</title>
        <authorList>
            <person name="Adams T.M."/>
            <person name="Armitage A.D."/>
            <person name="Sobczyk M.K."/>
            <person name="Bates H.J."/>
            <person name="Dunwell J.M."/>
            <person name="Nellist C.F."/>
            <person name="Harrison R.J."/>
        </authorList>
    </citation>
    <scope>NUCLEOTIDE SEQUENCE [LARGE SCALE GENOMIC DNA]</scope>
    <source>
        <strain evidence="10 14">A4</strain>
        <strain evidence="9 15">BC-1</strain>
        <strain evidence="8 19">BC-23</strain>
        <strain evidence="7 13">NOV-27</strain>
        <strain evidence="6 16">NOV-5</strain>
        <strain evidence="5 17">NOV-71</strain>
        <strain evidence="11 20">NOV-77</strain>
        <strain evidence="2 12">NOV-9</strain>
        <strain evidence="4 21">ONT-3</strain>
        <strain evidence="3 18">SCRP245</strain>
    </source>
</reference>
<dbReference type="Proteomes" id="UP000440367">
    <property type="component" value="Unassembled WGS sequence"/>
</dbReference>
<dbReference type="EMBL" id="QXFX01000890">
    <property type="protein sequence ID" value="KAE9101546.1"/>
    <property type="molecule type" value="Genomic_DNA"/>
</dbReference>
<evidence type="ECO:0000313" key="3">
    <source>
        <dbReference type="EMBL" id="KAE9003068.1"/>
    </source>
</evidence>
<feature type="compositionally biased region" description="Polar residues" evidence="1">
    <location>
        <begin position="118"/>
        <end position="127"/>
    </location>
</feature>
<evidence type="ECO:0000313" key="5">
    <source>
        <dbReference type="EMBL" id="KAE9104386.1"/>
    </source>
</evidence>
<evidence type="ECO:0000313" key="2">
    <source>
        <dbReference type="EMBL" id="KAE8934653.1"/>
    </source>
</evidence>
<dbReference type="Proteomes" id="UP000429523">
    <property type="component" value="Unassembled WGS sequence"/>
</dbReference>
<dbReference type="EMBL" id="QXFY01000891">
    <property type="protein sequence ID" value="KAE9333503.1"/>
    <property type="molecule type" value="Genomic_DNA"/>
</dbReference>
<dbReference type="EMBL" id="QXGC01000810">
    <property type="protein sequence ID" value="KAE9220184.1"/>
    <property type="molecule type" value="Genomic_DNA"/>
</dbReference>
<evidence type="ECO:0000313" key="19">
    <source>
        <dbReference type="Proteomes" id="UP000476176"/>
    </source>
</evidence>
<feature type="compositionally biased region" description="Basic and acidic residues" evidence="1">
    <location>
        <begin position="107"/>
        <end position="117"/>
    </location>
</feature>
<dbReference type="AlphaFoldDB" id="A0A6A3EQ68"/>
<proteinExistence type="predicted"/>
<dbReference type="EMBL" id="QXGA01001304">
    <property type="protein sequence ID" value="KAE9122887.1"/>
    <property type="molecule type" value="Genomic_DNA"/>
</dbReference>
<evidence type="ECO:0000313" key="16">
    <source>
        <dbReference type="Proteomes" id="UP000440732"/>
    </source>
</evidence>
<feature type="compositionally biased region" description="Basic and acidic residues" evidence="1">
    <location>
        <begin position="169"/>
        <end position="180"/>
    </location>
</feature>
<evidence type="ECO:0000313" key="10">
    <source>
        <dbReference type="EMBL" id="KAE9299407.1"/>
    </source>
</evidence>
<evidence type="ECO:0000313" key="7">
    <source>
        <dbReference type="EMBL" id="KAE9198889.1"/>
    </source>
</evidence>
<feature type="compositionally biased region" description="Polar residues" evidence="1">
    <location>
        <begin position="181"/>
        <end position="214"/>
    </location>
</feature>
<evidence type="ECO:0000256" key="1">
    <source>
        <dbReference type="SAM" id="MobiDB-lite"/>
    </source>
</evidence>
<dbReference type="Proteomes" id="UP000476176">
    <property type="component" value="Unassembled WGS sequence"/>
</dbReference>
<dbReference type="EMBL" id="QXGE01001007">
    <property type="protein sequence ID" value="KAE9299407.1"/>
    <property type="molecule type" value="Genomic_DNA"/>
</dbReference>
<evidence type="ECO:0000313" key="11">
    <source>
        <dbReference type="EMBL" id="KAE9333503.1"/>
    </source>
</evidence>
<dbReference type="Proteomes" id="UP000433483">
    <property type="component" value="Unassembled WGS sequence"/>
</dbReference>
<sequence length="289" mass="31863">MSRREKEPSRDDAERRTTRQMTRRGSKSVALERTSSPVLVLARGILTGDGADADDDQDRGPRDGESSQPAVEGATPQPTRGMNFDAPVRMSTRLAQARAAASATRLIDARVGPERSDQPSLGTTQPMHYQRRYQGEADSYPAQNDQDWQDVDPESPAFTRALQGNTPRNAEDKEQERTDTSLDPSTDNGDSSANTSLEAQQWSDSEGNNRQSSAGEIGRVSQGDVPCRVSWCEHAGKRYGLCWAHGGVKKCCHRNCPKIALITSERILLHPRARGQHQHVLNRRMSGDS</sequence>
<evidence type="ECO:0000313" key="12">
    <source>
        <dbReference type="Proteomes" id="UP000429523"/>
    </source>
</evidence>
<dbReference type="Proteomes" id="UP000486351">
    <property type="component" value="Unassembled WGS sequence"/>
</dbReference>
<protein>
    <submittedName>
        <fullName evidence="2">Uncharacterized protein</fullName>
    </submittedName>
</protein>
<dbReference type="EMBL" id="QXFZ01000801">
    <property type="protein sequence ID" value="KAE9104386.1"/>
    <property type="molecule type" value="Genomic_DNA"/>
</dbReference>
<dbReference type="EMBL" id="QXGF01000883">
    <property type="protein sequence ID" value="KAE8934653.1"/>
    <property type="molecule type" value="Genomic_DNA"/>
</dbReference>
<dbReference type="EMBL" id="QXGD01000806">
    <property type="protein sequence ID" value="KAE9223947.1"/>
    <property type="molecule type" value="Genomic_DNA"/>
</dbReference>
<name>A0A6A3EQ68_9STRA</name>
<dbReference type="Proteomes" id="UP000437068">
    <property type="component" value="Unassembled WGS sequence"/>
</dbReference>